<sequence length="109" mass="12044">MTDPAGLTESSMNFDLENVQPFLLRIAKHIESGFTDAEIKTVAEFVANTDVEDEREMTLSVVADGQSTPLVIRAFMDDIDAPDLYFFTSANLAAKIDAEFESFCEELGI</sequence>
<dbReference type="AlphaFoldDB" id="A0A5C6EPB4"/>
<keyword evidence="2" id="KW-1185">Reference proteome</keyword>
<dbReference type="EMBL" id="SJPW01000005">
    <property type="protein sequence ID" value="TWU50708.1"/>
    <property type="molecule type" value="Genomic_DNA"/>
</dbReference>
<evidence type="ECO:0000313" key="2">
    <source>
        <dbReference type="Proteomes" id="UP000318288"/>
    </source>
</evidence>
<accession>A0A5C6EPB4</accession>
<name>A0A5C6EPB4_9BACT</name>
<gene>
    <name evidence="1" type="ORF">Poly51_40010</name>
</gene>
<evidence type="ECO:0000313" key="1">
    <source>
        <dbReference type="EMBL" id="TWU50708.1"/>
    </source>
</evidence>
<organism evidence="1 2">
    <name type="scientific">Rubripirellula tenax</name>
    <dbReference type="NCBI Taxonomy" id="2528015"/>
    <lineage>
        <taxon>Bacteria</taxon>
        <taxon>Pseudomonadati</taxon>
        <taxon>Planctomycetota</taxon>
        <taxon>Planctomycetia</taxon>
        <taxon>Pirellulales</taxon>
        <taxon>Pirellulaceae</taxon>
        <taxon>Rubripirellula</taxon>
    </lineage>
</organism>
<reference evidence="1 2" key="1">
    <citation type="submission" date="2019-02" db="EMBL/GenBank/DDBJ databases">
        <title>Deep-cultivation of Planctomycetes and their phenomic and genomic characterization uncovers novel biology.</title>
        <authorList>
            <person name="Wiegand S."/>
            <person name="Jogler M."/>
            <person name="Boedeker C."/>
            <person name="Pinto D."/>
            <person name="Vollmers J."/>
            <person name="Rivas-Marin E."/>
            <person name="Kohn T."/>
            <person name="Peeters S.H."/>
            <person name="Heuer A."/>
            <person name="Rast P."/>
            <person name="Oberbeckmann S."/>
            <person name="Bunk B."/>
            <person name="Jeske O."/>
            <person name="Meyerdierks A."/>
            <person name="Storesund J.E."/>
            <person name="Kallscheuer N."/>
            <person name="Luecker S."/>
            <person name="Lage O.M."/>
            <person name="Pohl T."/>
            <person name="Merkel B.J."/>
            <person name="Hornburger P."/>
            <person name="Mueller R.-W."/>
            <person name="Bruemmer F."/>
            <person name="Labrenz M."/>
            <person name="Spormann A.M."/>
            <person name="Op Den Camp H."/>
            <person name="Overmann J."/>
            <person name="Amann R."/>
            <person name="Jetten M.S.M."/>
            <person name="Mascher T."/>
            <person name="Medema M.H."/>
            <person name="Devos D.P."/>
            <person name="Kaster A.-K."/>
            <person name="Ovreas L."/>
            <person name="Rohde M."/>
            <person name="Galperin M.Y."/>
            <person name="Jogler C."/>
        </authorList>
    </citation>
    <scope>NUCLEOTIDE SEQUENCE [LARGE SCALE GENOMIC DNA]</scope>
    <source>
        <strain evidence="1 2">Poly51</strain>
    </source>
</reference>
<proteinExistence type="predicted"/>
<dbReference type="Proteomes" id="UP000318288">
    <property type="component" value="Unassembled WGS sequence"/>
</dbReference>
<comment type="caution">
    <text evidence="1">The sequence shown here is derived from an EMBL/GenBank/DDBJ whole genome shotgun (WGS) entry which is preliminary data.</text>
</comment>
<protein>
    <submittedName>
        <fullName evidence="1">Uncharacterized protein</fullName>
    </submittedName>
</protein>